<dbReference type="AlphaFoldDB" id="A0A0L0FS65"/>
<evidence type="ECO:0000256" key="1">
    <source>
        <dbReference type="SAM" id="MobiDB-lite"/>
    </source>
</evidence>
<keyword evidence="3" id="KW-1185">Reference proteome</keyword>
<evidence type="ECO:0000313" key="2">
    <source>
        <dbReference type="EMBL" id="KNC79554.1"/>
    </source>
</evidence>
<dbReference type="Proteomes" id="UP000054560">
    <property type="component" value="Unassembled WGS sequence"/>
</dbReference>
<reference evidence="2 3" key="1">
    <citation type="submission" date="2011-02" db="EMBL/GenBank/DDBJ databases">
        <title>The Genome Sequence of Sphaeroforma arctica JP610.</title>
        <authorList>
            <consortium name="The Broad Institute Genome Sequencing Platform"/>
            <person name="Russ C."/>
            <person name="Cuomo C."/>
            <person name="Young S.K."/>
            <person name="Zeng Q."/>
            <person name="Gargeya S."/>
            <person name="Alvarado L."/>
            <person name="Berlin A."/>
            <person name="Chapman S.B."/>
            <person name="Chen Z."/>
            <person name="Freedman E."/>
            <person name="Gellesch M."/>
            <person name="Goldberg J."/>
            <person name="Griggs A."/>
            <person name="Gujja S."/>
            <person name="Heilman E."/>
            <person name="Heiman D."/>
            <person name="Howarth C."/>
            <person name="Mehta T."/>
            <person name="Neiman D."/>
            <person name="Pearson M."/>
            <person name="Roberts A."/>
            <person name="Saif S."/>
            <person name="Shea T."/>
            <person name="Shenoy N."/>
            <person name="Sisk P."/>
            <person name="Stolte C."/>
            <person name="Sykes S."/>
            <person name="White J."/>
            <person name="Yandava C."/>
            <person name="Burger G."/>
            <person name="Gray M.W."/>
            <person name="Holland P.W.H."/>
            <person name="King N."/>
            <person name="Lang F.B.F."/>
            <person name="Roger A.J."/>
            <person name="Ruiz-Trillo I."/>
            <person name="Haas B."/>
            <person name="Nusbaum C."/>
            <person name="Birren B."/>
        </authorList>
    </citation>
    <scope>NUCLEOTIDE SEQUENCE [LARGE SCALE GENOMIC DNA]</scope>
    <source>
        <strain evidence="2 3">JP610</strain>
    </source>
</reference>
<sequence>MAEEQANQGLMVPHGLRKEWLKKNKSLKEVQESSLTKDNKGPEKETKDKVAKAEG</sequence>
<proteinExistence type="predicted"/>
<feature type="region of interest" description="Disordered" evidence="1">
    <location>
        <begin position="24"/>
        <end position="55"/>
    </location>
</feature>
<protein>
    <submittedName>
        <fullName evidence="2">Uncharacterized protein</fullName>
    </submittedName>
</protein>
<gene>
    <name evidence="2" type="ORF">SARC_08053</name>
</gene>
<dbReference type="RefSeq" id="XP_014153456.1">
    <property type="nucleotide sequence ID" value="XM_014297981.1"/>
</dbReference>
<dbReference type="GeneID" id="25908557"/>
<evidence type="ECO:0000313" key="3">
    <source>
        <dbReference type="Proteomes" id="UP000054560"/>
    </source>
</evidence>
<organism evidence="2 3">
    <name type="scientific">Sphaeroforma arctica JP610</name>
    <dbReference type="NCBI Taxonomy" id="667725"/>
    <lineage>
        <taxon>Eukaryota</taxon>
        <taxon>Ichthyosporea</taxon>
        <taxon>Ichthyophonida</taxon>
        <taxon>Sphaeroforma</taxon>
    </lineage>
</organism>
<dbReference type="EMBL" id="KQ242283">
    <property type="protein sequence ID" value="KNC79554.1"/>
    <property type="molecule type" value="Genomic_DNA"/>
</dbReference>
<name>A0A0L0FS65_9EUKA</name>
<accession>A0A0L0FS65</accession>